<dbReference type="SUPFAM" id="SSF52402">
    <property type="entry name" value="Adenine nucleotide alpha hydrolases-like"/>
    <property type="match status" value="1"/>
</dbReference>
<keyword evidence="4" id="KW-1185">Reference proteome</keyword>
<feature type="domain" description="Electron transfer flavoprotein alpha/beta-subunit N-terminal" evidence="2">
    <location>
        <begin position="4"/>
        <end position="202"/>
    </location>
</feature>
<dbReference type="Gene3D" id="3.40.50.1220">
    <property type="entry name" value="TPP-binding domain"/>
    <property type="match status" value="1"/>
</dbReference>
<dbReference type="PANTHER" id="PTHR43153:SF1">
    <property type="entry name" value="ELECTRON TRANSFER FLAVOPROTEIN SUBUNIT ALPHA, MITOCHONDRIAL"/>
    <property type="match status" value="1"/>
</dbReference>
<proteinExistence type="inferred from homology"/>
<dbReference type="Pfam" id="PF00766">
    <property type="entry name" value="ETF_alpha"/>
    <property type="match status" value="1"/>
</dbReference>
<comment type="similarity">
    <text evidence="1">Belongs to the ETF alpha-subunit/FixB family.</text>
</comment>
<dbReference type="InterPro" id="IPR014729">
    <property type="entry name" value="Rossmann-like_a/b/a_fold"/>
</dbReference>
<accession>A0ABT2PUW3</accession>
<dbReference type="InterPro" id="IPR033947">
    <property type="entry name" value="ETF_alpha_N"/>
</dbReference>
<dbReference type="PIRSF" id="PIRSF000089">
    <property type="entry name" value="Electra_flavoP_a"/>
    <property type="match status" value="1"/>
</dbReference>
<dbReference type="Pfam" id="PF01012">
    <property type="entry name" value="ETF"/>
    <property type="match status" value="1"/>
</dbReference>
<dbReference type="InterPro" id="IPR014730">
    <property type="entry name" value="ETF_a/b_N"/>
</dbReference>
<sequence length="328" mass="36039">MNNVWVFIEQKHGKLQAVGLELLSECRRKLDKEVKISAVYFGSQLSDEDIQAVTSCGADEIIYTLSPLLKEYDTHYYSEAIFNLMKESRPSVFLIGSTLEGRDLAPRVSARLHTGLTADATILDFEMNEKLTLLATRPALGGNLFATIVCEQTIPQMATIRPSIFKIEQNLHRKSQLIEIPFVCEKPSKIKVLEVEKLTHKKVDLNKAQVIVAGGRGVANMFPTLKEIAGLVGGEVAASRAVIDVNIEQKDRLVGQTGTTVHPKVYFASGISGAIQHISGMDKSELIIAVNTDPNALIFDVADVSIIADAKQVLPLVKEELKAIRAFK</sequence>
<dbReference type="InterPro" id="IPR014731">
    <property type="entry name" value="ETF_asu_C"/>
</dbReference>
<dbReference type="SUPFAM" id="SSF52467">
    <property type="entry name" value="DHS-like NAD/FAD-binding domain"/>
    <property type="match status" value="1"/>
</dbReference>
<evidence type="ECO:0000256" key="1">
    <source>
        <dbReference type="ARBA" id="ARBA00005817"/>
    </source>
</evidence>
<dbReference type="Proteomes" id="UP001209076">
    <property type="component" value="Unassembled WGS sequence"/>
</dbReference>
<protein>
    <submittedName>
        <fullName evidence="3">Electron transfer flavoprotein subunit alpha/FixB family protein</fullName>
    </submittedName>
</protein>
<comment type="caution">
    <text evidence="3">The sequence shown here is derived from an EMBL/GenBank/DDBJ whole genome shotgun (WGS) entry which is preliminary data.</text>
</comment>
<evidence type="ECO:0000313" key="4">
    <source>
        <dbReference type="Proteomes" id="UP001209076"/>
    </source>
</evidence>
<dbReference type="CDD" id="cd01715">
    <property type="entry name" value="ETF_alpha"/>
    <property type="match status" value="1"/>
</dbReference>
<dbReference type="InterPro" id="IPR001308">
    <property type="entry name" value="ETF_a/FixB"/>
</dbReference>
<evidence type="ECO:0000259" key="2">
    <source>
        <dbReference type="SMART" id="SM00893"/>
    </source>
</evidence>
<dbReference type="SMART" id="SM00893">
    <property type="entry name" value="ETF"/>
    <property type="match status" value="1"/>
</dbReference>
<name>A0ABT2PUW3_9MOLU</name>
<evidence type="ECO:0000313" key="3">
    <source>
        <dbReference type="EMBL" id="MCU0104744.1"/>
    </source>
</evidence>
<organism evidence="3 4">
    <name type="scientific">Paracholeplasma vituli</name>
    <dbReference type="NCBI Taxonomy" id="69473"/>
    <lineage>
        <taxon>Bacteria</taxon>
        <taxon>Bacillati</taxon>
        <taxon>Mycoplasmatota</taxon>
        <taxon>Mollicutes</taxon>
        <taxon>Acholeplasmatales</taxon>
        <taxon>Acholeplasmataceae</taxon>
        <taxon>Paracholeplasma</taxon>
    </lineage>
</organism>
<gene>
    <name evidence="3" type="ORF">N7603_03650</name>
</gene>
<dbReference type="PANTHER" id="PTHR43153">
    <property type="entry name" value="ELECTRON TRANSFER FLAVOPROTEIN ALPHA"/>
    <property type="match status" value="1"/>
</dbReference>
<dbReference type="InterPro" id="IPR029035">
    <property type="entry name" value="DHS-like_NAD/FAD-binding_dom"/>
</dbReference>
<reference evidence="4" key="1">
    <citation type="submission" date="2023-07" db="EMBL/GenBank/DDBJ databases">
        <title>Novel Mycoplasma species identified in domestic and wild animals.</title>
        <authorList>
            <person name="Volokhov D.V."/>
            <person name="Furtak V.A."/>
            <person name="Zagorodnyaya T.A."/>
        </authorList>
    </citation>
    <scope>NUCLEOTIDE SEQUENCE [LARGE SCALE GENOMIC DNA]</scope>
    <source>
        <strain evidence="4">92-19</strain>
    </source>
</reference>
<dbReference type="Gene3D" id="3.40.50.620">
    <property type="entry name" value="HUPs"/>
    <property type="match status" value="1"/>
</dbReference>
<dbReference type="RefSeq" id="WP_262095994.1">
    <property type="nucleotide sequence ID" value="NZ_JAOEGN010000005.1"/>
</dbReference>
<dbReference type="EMBL" id="JAOEGN010000005">
    <property type="protein sequence ID" value="MCU0104744.1"/>
    <property type="molecule type" value="Genomic_DNA"/>
</dbReference>